<feature type="compositionally biased region" description="Basic and acidic residues" evidence="1">
    <location>
        <begin position="23"/>
        <end position="35"/>
    </location>
</feature>
<dbReference type="EMBL" id="HBUE01208918">
    <property type="protein sequence ID" value="CAG6533479.1"/>
    <property type="molecule type" value="Transcribed_RNA"/>
</dbReference>
<evidence type="ECO:0000313" key="2">
    <source>
        <dbReference type="EMBL" id="CAG6585359.1"/>
    </source>
</evidence>
<accession>A0A8D8K4E5</accession>
<name>A0A8D8K4E5_CULPI</name>
<dbReference type="EMBL" id="HBUE01315270">
    <property type="protein sequence ID" value="CAG6585359.1"/>
    <property type="molecule type" value="Transcribed_RNA"/>
</dbReference>
<evidence type="ECO:0000256" key="1">
    <source>
        <dbReference type="SAM" id="MobiDB-lite"/>
    </source>
</evidence>
<protein>
    <submittedName>
        <fullName evidence="2">(northern house mosquito) hypothetical protein</fullName>
    </submittedName>
</protein>
<reference evidence="2" key="1">
    <citation type="submission" date="2021-05" db="EMBL/GenBank/DDBJ databases">
        <authorList>
            <person name="Alioto T."/>
            <person name="Alioto T."/>
            <person name="Gomez Garrido J."/>
        </authorList>
    </citation>
    <scope>NUCLEOTIDE SEQUENCE</scope>
</reference>
<organism evidence="2">
    <name type="scientific">Culex pipiens</name>
    <name type="common">House mosquito</name>
    <dbReference type="NCBI Taxonomy" id="7175"/>
    <lineage>
        <taxon>Eukaryota</taxon>
        <taxon>Metazoa</taxon>
        <taxon>Ecdysozoa</taxon>
        <taxon>Arthropoda</taxon>
        <taxon>Hexapoda</taxon>
        <taxon>Insecta</taxon>
        <taxon>Pterygota</taxon>
        <taxon>Neoptera</taxon>
        <taxon>Endopterygota</taxon>
        <taxon>Diptera</taxon>
        <taxon>Nematocera</taxon>
        <taxon>Culicoidea</taxon>
        <taxon>Culicidae</taxon>
        <taxon>Culicinae</taxon>
        <taxon>Culicini</taxon>
        <taxon>Culex</taxon>
        <taxon>Culex</taxon>
    </lineage>
</organism>
<sequence length="129" mass="14350">MYLRILQIFPFQGNYRSGPNRQRRGDFGHQPECRGRSAGQGDLLDGGRGSCFASGLRDRYRFYRTVRLVPAKPMVHVLEPLRGSILAGNMRGGVLDGRDNRPGLRNRTAADFVLPARNRLQSSVHGGNA</sequence>
<dbReference type="AlphaFoldDB" id="A0A8D8K4E5"/>
<proteinExistence type="predicted"/>
<feature type="region of interest" description="Disordered" evidence="1">
    <location>
        <begin position="16"/>
        <end position="43"/>
    </location>
</feature>